<evidence type="ECO:0000256" key="2">
    <source>
        <dbReference type="ARBA" id="ARBA00005689"/>
    </source>
</evidence>
<feature type="binding site" evidence="9">
    <location>
        <position position="202"/>
    </location>
    <ligand>
        <name>NAD(+)</name>
        <dbReference type="ChEBI" id="CHEBI:57540"/>
    </ligand>
</feature>
<reference evidence="12 14" key="1">
    <citation type="submission" date="2017-09" db="EMBL/GenBank/DDBJ databases">
        <title>Complete Genome Sequences of Two Strains of the Meat Spoilage Bacterium Brochothrix thermosphacta Isolated from Ground Chicken.</title>
        <authorList>
            <person name="Paoli G.C."/>
            <person name="Wijey C."/>
            <person name="Chen C.-Y."/>
            <person name="Nguyen L."/>
            <person name="Yan X."/>
            <person name="Irwin P.L."/>
        </authorList>
    </citation>
    <scope>NUCLEOTIDE SEQUENCE [LARGE SCALE GENOMIC DNA]</scope>
    <source>
        <strain evidence="12 14">BI</strain>
    </source>
</reference>
<dbReference type="InterPro" id="IPR007886">
    <property type="entry name" value="AlaDH/PNT_N"/>
</dbReference>
<dbReference type="STRING" id="2756.BFR44_03745"/>
<evidence type="ECO:0000256" key="7">
    <source>
        <dbReference type="PIRSR" id="PIRSR000183-1"/>
    </source>
</evidence>
<dbReference type="InterPro" id="IPR007698">
    <property type="entry name" value="AlaDH/PNT_NAD(H)-bd"/>
</dbReference>
<evidence type="ECO:0000313" key="12">
    <source>
        <dbReference type="EMBL" id="ATF27096.1"/>
    </source>
</evidence>
<organism evidence="12 14">
    <name type="scientific">Brochothrix thermosphacta</name>
    <name type="common">Microbacterium thermosphactum</name>
    <dbReference type="NCBI Taxonomy" id="2756"/>
    <lineage>
        <taxon>Bacteria</taxon>
        <taxon>Bacillati</taxon>
        <taxon>Bacillota</taxon>
        <taxon>Bacilli</taxon>
        <taxon>Bacillales</taxon>
        <taxon>Listeriaceae</taxon>
        <taxon>Brochothrix</taxon>
    </lineage>
</organism>
<dbReference type="EMBL" id="OUNC01000004">
    <property type="protein sequence ID" value="SPP26907.1"/>
    <property type="molecule type" value="Genomic_DNA"/>
</dbReference>
<feature type="domain" description="Alanine dehydrogenase/pyridine nucleotide transhydrogenase N-terminal" evidence="11">
    <location>
        <begin position="4"/>
        <end position="136"/>
    </location>
</feature>
<keyword evidence="5 6" id="KW-0520">NAD</keyword>
<dbReference type="CDD" id="cd05305">
    <property type="entry name" value="L-AlaDH"/>
    <property type="match status" value="1"/>
</dbReference>
<keyword evidence="4 6" id="KW-0560">Oxidoreductase</keyword>
<keyword evidence="14" id="KW-1185">Reference proteome</keyword>
<dbReference type="RefSeq" id="WP_029090947.1">
    <property type="nucleotide sequence ID" value="NZ_CBCPJR010000001.1"/>
</dbReference>
<dbReference type="PANTHER" id="PTHR42795:SF1">
    <property type="entry name" value="ALANINE DEHYDROGENASE"/>
    <property type="match status" value="1"/>
</dbReference>
<evidence type="ECO:0000313" key="13">
    <source>
        <dbReference type="EMBL" id="SPP26907.1"/>
    </source>
</evidence>
<dbReference type="Pfam" id="PF05222">
    <property type="entry name" value="AlaDh_PNT_N"/>
    <property type="match status" value="1"/>
</dbReference>
<dbReference type="InterPro" id="IPR008141">
    <property type="entry name" value="Ala_DH"/>
</dbReference>
<evidence type="ECO:0000256" key="5">
    <source>
        <dbReference type="ARBA" id="ARBA00023027"/>
    </source>
</evidence>
<evidence type="ECO:0000256" key="9">
    <source>
        <dbReference type="PIRSR" id="PIRSR000183-3"/>
    </source>
</evidence>
<dbReference type="Pfam" id="PF01262">
    <property type="entry name" value="AlaDh_PNT_C"/>
    <property type="match status" value="1"/>
</dbReference>
<dbReference type="InterPro" id="IPR008143">
    <property type="entry name" value="Ala_DH/PNT_CS2"/>
</dbReference>
<evidence type="ECO:0000313" key="14">
    <source>
        <dbReference type="Proteomes" id="UP000243591"/>
    </source>
</evidence>
<evidence type="ECO:0000256" key="8">
    <source>
        <dbReference type="PIRSR" id="PIRSR000183-2"/>
    </source>
</evidence>
<dbReference type="KEGG" id="bths:CNY62_12380"/>
<dbReference type="GO" id="GO:0005886">
    <property type="term" value="C:plasma membrane"/>
    <property type="evidence" value="ECO:0007669"/>
    <property type="project" value="TreeGrafter"/>
</dbReference>
<feature type="binding site" evidence="8">
    <location>
        <position position="15"/>
    </location>
    <ligand>
        <name>substrate</name>
    </ligand>
</feature>
<dbReference type="NCBIfam" id="TIGR00518">
    <property type="entry name" value="alaDH"/>
    <property type="match status" value="1"/>
</dbReference>
<gene>
    <name evidence="12" type="primary">ald</name>
    <name evidence="13" type="ORF">BTBSAS_120043</name>
    <name evidence="12" type="ORF">CNY62_12380</name>
</gene>
<evidence type="ECO:0000313" key="15">
    <source>
        <dbReference type="Proteomes" id="UP000270190"/>
    </source>
</evidence>
<feature type="binding site" evidence="9">
    <location>
        <begin position="298"/>
        <end position="301"/>
    </location>
    <ligand>
        <name>NAD(+)</name>
        <dbReference type="ChEBI" id="CHEBI:57540"/>
    </ligand>
</feature>
<feature type="binding site" evidence="9">
    <location>
        <position position="197"/>
    </location>
    <ligand>
        <name>NAD(+)</name>
        <dbReference type="ChEBI" id="CHEBI:57540"/>
    </ligand>
</feature>
<dbReference type="Gene3D" id="3.40.50.720">
    <property type="entry name" value="NAD(P)-binding Rossmann-like Domain"/>
    <property type="match status" value="2"/>
</dbReference>
<comment type="catalytic activity">
    <reaction evidence="6">
        <text>L-alanine + NAD(+) + H2O = pyruvate + NH4(+) + NADH + H(+)</text>
        <dbReference type="Rhea" id="RHEA:18405"/>
        <dbReference type="ChEBI" id="CHEBI:15361"/>
        <dbReference type="ChEBI" id="CHEBI:15377"/>
        <dbReference type="ChEBI" id="CHEBI:15378"/>
        <dbReference type="ChEBI" id="CHEBI:28938"/>
        <dbReference type="ChEBI" id="CHEBI:57540"/>
        <dbReference type="ChEBI" id="CHEBI:57945"/>
        <dbReference type="ChEBI" id="CHEBI:57972"/>
        <dbReference type="EC" id="1.4.1.1"/>
    </reaction>
</comment>
<dbReference type="Proteomes" id="UP000243591">
    <property type="component" value="Chromosome"/>
</dbReference>
<evidence type="ECO:0000259" key="10">
    <source>
        <dbReference type="SMART" id="SM01002"/>
    </source>
</evidence>
<feature type="binding site" evidence="9">
    <location>
        <begin position="266"/>
        <end position="269"/>
    </location>
    <ligand>
        <name>NAD(+)</name>
        <dbReference type="ChEBI" id="CHEBI:57540"/>
    </ligand>
</feature>
<dbReference type="EC" id="1.4.1.1" evidence="3 6"/>
<dbReference type="GO" id="GO:0000286">
    <property type="term" value="F:alanine dehydrogenase activity"/>
    <property type="evidence" value="ECO:0007669"/>
    <property type="project" value="UniProtKB-UniRule"/>
</dbReference>
<reference evidence="15" key="3">
    <citation type="submission" date="2018-04" db="EMBL/GenBank/DDBJ databases">
        <authorList>
            <person name="Illikoud N."/>
        </authorList>
    </citation>
    <scope>NUCLEOTIDE SEQUENCE [LARGE SCALE GENOMIC DNA]</scope>
</reference>
<dbReference type="UniPathway" id="UPA00527">
    <property type="reaction ID" value="UER00585"/>
</dbReference>
<feature type="binding site" evidence="9">
    <location>
        <position position="133"/>
    </location>
    <ligand>
        <name>NAD(+)</name>
        <dbReference type="ChEBI" id="CHEBI:57540"/>
    </ligand>
</feature>
<evidence type="ECO:0000256" key="6">
    <source>
        <dbReference type="PIRNR" id="PIRNR000183"/>
    </source>
</evidence>
<dbReference type="FunFam" id="3.40.50.720:FF:000049">
    <property type="entry name" value="Alanine dehydrogenase"/>
    <property type="match status" value="1"/>
</dbReference>
<comment type="similarity">
    <text evidence="2 6">Belongs to the AlaDH/PNT family.</text>
</comment>
<reference evidence="13" key="2">
    <citation type="submission" date="2018-04" db="EMBL/GenBank/DDBJ databases">
        <authorList>
            <person name="Go L.Y."/>
            <person name="Mitchell J.A."/>
        </authorList>
    </citation>
    <scope>NUCLEOTIDE SEQUENCE</scope>
    <source>
        <strain evidence="13">BSAS1 3</strain>
    </source>
</reference>
<evidence type="ECO:0000256" key="1">
    <source>
        <dbReference type="ARBA" id="ARBA00005206"/>
    </source>
</evidence>
<dbReference type="OrthoDB" id="9804592at2"/>
<protein>
    <recommendedName>
        <fullName evidence="3 6">Alanine dehydrogenase</fullName>
        <ecNumber evidence="3 6">1.4.1.1</ecNumber>
    </recommendedName>
</protein>
<feature type="active site" description="Proton donor/acceptor" evidence="7">
    <location>
        <position position="95"/>
    </location>
</feature>
<dbReference type="PANTHER" id="PTHR42795">
    <property type="entry name" value="ALANINE DEHYDROGENASE"/>
    <property type="match status" value="1"/>
</dbReference>
<feature type="active site" description="Proton donor/acceptor" evidence="7">
    <location>
        <position position="269"/>
    </location>
</feature>
<feature type="binding site" evidence="8">
    <location>
        <position position="74"/>
    </location>
    <ligand>
        <name>substrate</name>
    </ligand>
</feature>
<keyword evidence="9" id="KW-0547">Nucleotide-binding</keyword>
<dbReference type="SMART" id="SM01002">
    <property type="entry name" value="AlaDh_PNT_C"/>
    <property type="match status" value="1"/>
</dbReference>
<dbReference type="SUPFAM" id="SSF52283">
    <property type="entry name" value="Formate/glycerate dehydrogenase catalytic domain-like"/>
    <property type="match status" value="1"/>
</dbReference>
<dbReference type="GO" id="GO:0042853">
    <property type="term" value="P:L-alanine catabolic process"/>
    <property type="evidence" value="ECO:0007669"/>
    <property type="project" value="UniProtKB-UniPathway"/>
</dbReference>
<dbReference type="AlphaFoldDB" id="A0A1D2KR64"/>
<feature type="binding site" evidence="9">
    <location>
        <position position="219"/>
    </location>
    <ligand>
        <name>NAD(+)</name>
        <dbReference type="ChEBI" id="CHEBI:57540"/>
    </ligand>
</feature>
<dbReference type="SUPFAM" id="SSF51735">
    <property type="entry name" value="NAD(P)-binding Rossmann-fold domains"/>
    <property type="match status" value="1"/>
</dbReference>
<evidence type="ECO:0000259" key="11">
    <source>
        <dbReference type="SMART" id="SM01003"/>
    </source>
</evidence>
<dbReference type="PROSITE" id="PS00837">
    <property type="entry name" value="ALADH_PNT_2"/>
    <property type="match status" value="1"/>
</dbReference>
<dbReference type="EMBL" id="CP023483">
    <property type="protein sequence ID" value="ATF27096.1"/>
    <property type="molecule type" value="Genomic_DNA"/>
</dbReference>
<evidence type="ECO:0000256" key="3">
    <source>
        <dbReference type="ARBA" id="ARBA00012897"/>
    </source>
</evidence>
<dbReference type="PIRSF" id="PIRSF000183">
    <property type="entry name" value="Alanine_dh"/>
    <property type="match status" value="1"/>
</dbReference>
<name>A0A1D2KR64_BROTH</name>
<comment type="pathway">
    <text evidence="1">Amino-acid degradation; L-alanine degradation via dehydrogenase pathway; NH(3) and pyruvate from L-alanine: step 1/1.</text>
</comment>
<feature type="binding site" evidence="9">
    <location>
        <begin position="238"/>
        <end position="239"/>
    </location>
    <ligand>
        <name>NAD(+)</name>
        <dbReference type="ChEBI" id="CHEBI:57540"/>
    </ligand>
</feature>
<dbReference type="GO" id="GO:0000166">
    <property type="term" value="F:nucleotide binding"/>
    <property type="evidence" value="ECO:0007669"/>
    <property type="project" value="UniProtKB-KW"/>
</dbReference>
<feature type="domain" description="Alanine dehydrogenase/pyridine nucleotide transhydrogenase NAD(H)-binding" evidence="10">
    <location>
        <begin position="148"/>
        <end position="297"/>
    </location>
</feature>
<sequence>MKIGIPKEIKNNENRVGITPAGVKSFVKSGHDVVIEKAAGIGSHITDEQYRLAGATVVDTAAEVWSAEMVIKVKEPLESEYQYFYEGLLLFTYLHLAAERNLTRALIEKGVTAVAYETIQLENGSLPLLVPMSEIAGRMSIQIGAQFLENTHSGKGILLSGVPGVRRGNVVIIGGGSAGTNAARIAVGMGANVTILDISAARLAQIDEQFGNSLSTLISDSYHIEEAVAKADLVIGAVLIPGSKAPKLVSEEMVKQMSPGSVLVDIAIDQGGIFETSDHITTHDDPIYIKHGVVHYAVANMPGAVAQTATYALTNVTIPYALRIANQGLAELCETNSDVLAGINTINGNVTYKAVADAHLLPYVEAGTQLY</sequence>
<dbReference type="SMART" id="SM01003">
    <property type="entry name" value="AlaDh_PNT_N"/>
    <property type="match status" value="1"/>
</dbReference>
<accession>A0A1D2KR64</accession>
<proteinExistence type="inferred from homology"/>
<dbReference type="InterPro" id="IPR036291">
    <property type="entry name" value="NAD(P)-bd_dom_sf"/>
</dbReference>
<dbReference type="Proteomes" id="UP000270190">
    <property type="component" value="Unassembled WGS sequence"/>
</dbReference>
<evidence type="ECO:0000256" key="4">
    <source>
        <dbReference type="ARBA" id="ARBA00023002"/>
    </source>
</evidence>